<organism evidence="2 3">
    <name type="scientific">Luteolibacter ambystomatis</name>
    <dbReference type="NCBI Taxonomy" id="2824561"/>
    <lineage>
        <taxon>Bacteria</taxon>
        <taxon>Pseudomonadati</taxon>
        <taxon>Verrucomicrobiota</taxon>
        <taxon>Verrucomicrobiia</taxon>
        <taxon>Verrucomicrobiales</taxon>
        <taxon>Verrucomicrobiaceae</taxon>
        <taxon>Luteolibacter</taxon>
    </lineage>
</organism>
<gene>
    <name evidence="2" type="ORF">KBB96_15920</name>
</gene>
<dbReference type="Proteomes" id="UP000676169">
    <property type="component" value="Chromosome"/>
</dbReference>
<dbReference type="AlphaFoldDB" id="A0A975G6Q4"/>
<dbReference type="KEGG" id="lamb:KBB96_15920"/>
<evidence type="ECO:0000259" key="1">
    <source>
        <dbReference type="Pfam" id="PF13358"/>
    </source>
</evidence>
<feature type="domain" description="Tc1-like transposase DDE" evidence="1">
    <location>
        <begin position="2"/>
        <end position="46"/>
    </location>
</feature>
<sequence length="95" mass="10950">MLDNAGWHKSARLNWHHIEPVCLPPYSPDFNPIERLWQHLKGQYFAGFLTGALRQDLQQCPDPAWTARGHPLRLPDTFAITAIIFGSRSKKRSEK</sequence>
<evidence type="ECO:0000313" key="2">
    <source>
        <dbReference type="EMBL" id="QUE50344.1"/>
    </source>
</evidence>
<dbReference type="GO" id="GO:0003676">
    <property type="term" value="F:nucleic acid binding"/>
    <property type="evidence" value="ECO:0007669"/>
    <property type="project" value="InterPro"/>
</dbReference>
<dbReference type="InterPro" id="IPR038717">
    <property type="entry name" value="Tc1-like_DDE_dom"/>
</dbReference>
<dbReference type="Gene3D" id="3.30.420.10">
    <property type="entry name" value="Ribonuclease H-like superfamily/Ribonuclease H"/>
    <property type="match status" value="1"/>
</dbReference>
<evidence type="ECO:0000313" key="3">
    <source>
        <dbReference type="Proteomes" id="UP000676169"/>
    </source>
</evidence>
<keyword evidence="3" id="KW-1185">Reference proteome</keyword>
<proteinExistence type="predicted"/>
<dbReference type="EMBL" id="CP073100">
    <property type="protein sequence ID" value="QUE50344.1"/>
    <property type="molecule type" value="Genomic_DNA"/>
</dbReference>
<dbReference type="InterPro" id="IPR036397">
    <property type="entry name" value="RNaseH_sf"/>
</dbReference>
<reference evidence="2" key="1">
    <citation type="submission" date="2021-04" db="EMBL/GenBank/DDBJ databases">
        <title>Luteolibacter sp. 32A isolated from the skin of an Anderson's salamander (Ambystoma andersonii).</title>
        <authorList>
            <person name="Spergser J."/>
            <person name="Busse H.-J."/>
        </authorList>
    </citation>
    <scope>NUCLEOTIDE SEQUENCE</scope>
    <source>
        <strain evidence="2">32A</strain>
    </source>
</reference>
<name>A0A975G6Q4_9BACT</name>
<protein>
    <submittedName>
        <fullName evidence="2">Transposase</fullName>
    </submittedName>
</protein>
<dbReference type="Pfam" id="PF13358">
    <property type="entry name" value="DDE_3"/>
    <property type="match status" value="1"/>
</dbReference>
<accession>A0A975G6Q4</accession>